<proteinExistence type="predicted"/>
<feature type="domain" description="YxiG-like" evidence="1">
    <location>
        <begin position="21"/>
        <end position="97"/>
    </location>
</feature>
<comment type="caution">
    <text evidence="2">The sequence shown here is derived from an EMBL/GenBank/DDBJ whole genome shotgun (WGS) entry which is preliminary data.</text>
</comment>
<evidence type="ECO:0000259" key="1">
    <source>
        <dbReference type="Pfam" id="PF24712"/>
    </source>
</evidence>
<protein>
    <recommendedName>
        <fullName evidence="1">YxiG-like domain-containing protein</fullName>
    </recommendedName>
</protein>
<gene>
    <name evidence="2" type="ORF">CGZ93_01040</name>
</gene>
<accession>A0A255HBQ9</accession>
<keyword evidence="3" id="KW-1185">Reference proteome</keyword>
<evidence type="ECO:0000313" key="3">
    <source>
        <dbReference type="Proteomes" id="UP000216311"/>
    </source>
</evidence>
<organism evidence="2 3">
    <name type="scientific">Enemella dayhoffiae</name>
    <dbReference type="NCBI Taxonomy" id="2016507"/>
    <lineage>
        <taxon>Bacteria</taxon>
        <taxon>Bacillati</taxon>
        <taxon>Actinomycetota</taxon>
        <taxon>Actinomycetes</taxon>
        <taxon>Propionibacteriales</taxon>
        <taxon>Propionibacteriaceae</taxon>
        <taxon>Enemella</taxon>
    </lineage>
</organism>
<dbReference type="Pfam" id="PF24712">
    <property type="entry name" value="YxiG_2"/>
    <property type="match status" value="1"/>
</dbReference>
<evidence type="ECO:0000313" key="2">
    <source>
        <dbReference type="EMBL" id="OYO25081.1"/>
    </source>
</evidence>
<dbReference type="EMBL" id="NMVQ01000001">
    <property type="protein sequence ID" value="OYO25081.1"/>
    <property type="molecule type" value="Genomic_DNA"/>
</dbReference>
<dbReference type="AlphaFoldDB" id="A0A255HBQ9"/>
<dbReference type="Proteomes" id="UP000216311">
    <property type="component" value="Unassembled WGS sequence"/>
</dbReference>
<sequence length="99" mass="11254">MTPKSRTIWANFSTRHCSGTGDDRLLDPDQAYADDLSGYVWAVAWQDLHPGCTLLPPDEETRRWSEALGLEFRRVRIAANAHVIELVFADLEVLEIEAR</sequence>
<dbReference type="InterPro" id="IPR058188">
    <property type="entry name" value="YxiG-like"/>
</dbReference>
<name>A0A255HBQ9_9ACTN</name>
<reference evidence="2 3" key="1">
    <citation type="submission" date="2017-07" db="EMBL/GenBank/DDBJ databases">
        <title>Draft whole genome sequences of clinical Proprionibacteriaceae strains.</title>
        <authorList>
            <person name="Bernier A.-M."/>
            <person name="Bernard K."/>
            <person name="Domingo M.-C."/>
        </authorList>
    </citation>
    <scope>NUCLEOTIDE SEQUENCE [LARGE SCALE GENOMIC DNA]</scope>
    <source>
        <strain evidence="2 3">NML 130396</strain>
    </source>
</reference>
<dbReference type="OrthoDB" id="3685701at2"/>
<dbReference type="RefSeq" id="WP_094362288.1">
    <property type="nucleotide sequence ID" value="NZ_NMVQ01000001.1"/>
</dbReference>